<protein>
    <submittedName>
        <fullName evidence="1">Uncharacterized protein</fullName>
    </submittedName>
</protein>
<reference evidence="2" key="1">
    <citation type="submission" date="2016-10" db="EMBL/GenBank/DDBJ databases">
        <authorList>
            <person name="Varghese N."/>
            <person name="Submissions S."/>
        </authorList>
    </citation>
    <scope>NUCLEOTIDE SEQUENCE [LARGE SCALE GENOMIC DNA]</scope>
    <source>
        <strain evidence="2">XBD2006</strain>
    </source>
</reference>
<organism evidence="1 2">
    <name type="scientific">Butyrivibrio hungatei</name>
    <dbReference type="NCBI Taxonomy" id="185008"/>
    <lineage>
        <taxon>Bacteria</taxon>
        <taxon>Bacillati</taxon>
        <taxon>Bacillota</taxon>
        <taxon>Clostridia</taxon>
        <taxon>Lachnospirales</taxon>
        <taxon>Lachnospiraceae</taxon>
        <taxon>Butyrivibrio</taxon>
    </lineage>
</organism>
<proteinExistence type="predicted"/>
<name>A0A1G5E8R0_9FIRM</name>
<dbReference type="Proteomes" id="UP000183047">
    <property type="component" value="Unassembled WGS sequence"/>
</dbReference>
<dbReference type="EMBL" id="FMUR01000010">
    <property type="protein sequence ID" value="SCY23356.1"/>
    <property type="molecule type" value="Genomic_DNA"/>
</dbReference>
<keyword evidence="2" id="KW-1185">Reference proteome</keyword>
<evidence type="ECO:0000313" key="1">
    <source>
        <dbReference type="EMBL" id="SCY23356.1"/>
    </source>
</evidence>
<accession>A0A1G5E8R0</accession>
<sequence length="152" mass="17539">MVNVMTRFMWIKEEKKVEAYIIDFNPYSKTIEGMINVRAINLDNVGALVIGTNREARKTDLEETVDILENLQNHMDCERIGKTDFAAFFPKGREVDVQGDKYLVGSMIVLKVTEYGLEPLDEDDYKLAKNELESRRISFSENGKKYVTFKLS</sequence>
<gene>
    <name evidence="1" type="ORF">SAMN02910451_01855</name>
</gene>
<dbReference type="AlphaFoldDB" id="A0A1G5E8R0"/>
<evidence type="ECO:0000313" key="2">
    <source>
        <dbReference type="Proteomes" id="UP000183047"/>
    </source>
</evidence>